<comment type="caution">
    <text evidence="1">The sequence shown here is derived from an EMBL/GenBank/DDBJ whole genome shotgun (WGS) entry which is preliminary data.</text>
</comment>
<organism evidence="1 2">
    <name type="scientific">Caerostris extrusa</name>
    <name type="common">Bark spider</name>
    <name type="synonym">Caerostris bankana</name>
    <dbReference type="NCBI Taxonomy" id="172846"/>
    <lineage>
        <taxon>Eukaryota</taxon>
        <taxon>Metazoa</taxon>
        <taxon>Ecdysozoa</taxon>
        <taxon>Arthropoda</taxon>
        <taxon>Chelicerata</taxon>
        <taxon>Arachnida</taxon>
        <taxon>Araneae</taxon>
        <taxon>Araneomorphae</taxon>
        <taxon>Entelegynae</taxon>
        <taxon>Araneoidea</taxon>
        <taxon>Araneidae</taxon>
        <taxon>Caerostris</taxon>
    </lineage>
</organism>
<evidence type="ECO:0000313" key="1">
    <source>
        <dbReference type="EMBL" id="GIY24562.1"/>
    </source>
</evidence>
<evidence type="ECO:0000313" key="2">
    <source>
        <dbReference type="Proteomes" id="UP001054945"/>
    </source>
</evidence>
<dbReference type="Proteomes" id="UP001054945">
    <property type="component" value="Unassembled WGS sequence"/>
</dbReference>
<accession>A0AAV4RT51</accession>
<reference evidence="1 2" key="1">
    <citation type="submission" date="2021-06" db="EMBL/GenBank/DDBJ databases">
        <title>Caerostris extrusa draft genome.</title>
        <authorList>
            <person name="Kono N."/>
            <person name="Arakawa K."/>
        </authorList>
    </citation>
    <scope>NUCLEOTIDE SEQUENCE [LARGE SCALE GENOMIC DNA]</scope>
</reference>
<name>A0AAV4RT51_CAEEX</name>
<keyword evidence="2" id="KW-1185">Reference proteome</keyword>
<gene>
    <name evidence="1" type="ORF">CEXT_644221</name>
</gene>
<dbReference type="EMBL" id="BPLR01008421">
    <property type="protein sequence ID" value="GIY24562.1"/>
    <property type="molecule type" value="Genomic_DNA"/>
</dbReference>
<proteinExistence type="predicted"/>
<dbReference type="AlphaFoldDB" id="A0AAV4RT51"/>
<protein>
    <submittedName>
        <fullName evidence="1">Uncharacterized protein</fullName>
    </submittedName>
</protein>
<sequence>MVMCVRTSLPRGRKGWGGGAEFSSHANAGRSLLEDVSECRDIDFRCYQRCKISAGFICIRVGTWNCSDAKDSQKKGVAQMEIFILTVFLASFQER</sequence>